<dbReference type="Gene3D" id="1.10.10.10">
    <property type="entry name" value="Winged helix-like DNA-binding domain superfamily/Winged helix DNA-binding domain"/>
    <property type="match status" value="1"/>
</dbReference>
<dbReference type="Proteomes" id="UP000231791">
    <property type="component" value="Chromosome"/>
</dbReference>
<dbReference type="Pfam" id="PF09339">
    <property type="entry name" value="HTH_IclR"/>
    <property type="match status" value="1"/>
</dbReference>
<dbReference type="PANTHER" id="PTHR30136:SF24">
    <property type="entry name" value="HTH-TYPE TRANSCRIPTIONAL REPRESSOR ALLR"/>
    <property type="match status" value="1"/>
</dbReference>
<keyword evidence="2" id="KW-0238">DNA-binding</keyword>
<dbReference type="InterPro" id="IPR050707">
    <property type="entry name" value="HTH_MetabolicPath_Reg"/>
</dbReference>
<reference evidence="4 5" key="1">
    <citation type="submission" date="2017-11" db="EMBL/GenBank/DDBJ databases">
        <title>Complete genome sequence of Streptomyces lavendulae subsp. lavendulae CCM 3239 (formerly 'Streptomyces aureofaciens CCM 3239'), the producer of the angucycline-type antibiotic auricin.</title>
        <authorList>
            <person name="Busche T."/>
            <person name="Novakova R."/>
            <person name="Al'Dilaimi A."/>
            <person name="Homerova D."/>
            <person name="Feckova L."/>
            <person name="Rezuchova B."/>
            <person name="Mingyar E."/>
            <person name="Csolleiova D."/>
            <person name="Bekeova C."/>
            <person name="Winkler A."/>
            <person name="Sevcikova B."/>
            <person name="Kalinowski J."/>
            <person name="Kormanec J."/>
            <person name="Ruckert C."/>
        </authorList>
    </citation>
    <scope>NUCLEOTIDE SEQUENCE [LARGE SCALE GENOMIC DNA]</scope>
    <source>
        <strain evidence="4 5">CCM 3239</strain>
    </source>
</reference>
<keyword evidence="5" id="KW-1185">Reference proteome</keyword>
<proteinExistence type="predicted"/>
<dbReference type="GO" id="GO:0003677">
    <property type="term" value="F:DNA binding"/>
    <property type="evidence" value="ECO:0007669"/>
    <property type="project" value="UniProtKB-KW"/>
</dbReference>
<dbReference type="EMBL" id="CP024985">
    <property type="protein sequence ID" value="ATZ23075.1"/>
    <property type="molecule type" value="Genomic_DNA"/>
</dbReference>
<dbReference type="InterPro" id="IPR036390">
    <property type="entry name" value="WH_DNA-bd_sf"/>
</dbReference>
<protein>
    <submittedName>
        <fullName evidence="4">Bacterial transcriptional regulator</fullName>
    </submittedName>
</protein>
<keyword evidence="3" id="KW-0804">Transcription</keyword>
<dbReference type="KEGG" id="slx:SLAV_05850"/>
<dbReference type="GeneID" id="300273217"/>
<dbReference type="GO" id="GO:0003700">
    <property type="term" value="F:DNA-binding transcription factor activity"/>
    <property type="evidence" value="ECO:0007669"/>
    <property type="project" value="TreeGrafter"/>
</dbReference>
<dbReference type="PANTHER" id="PTHR30136">
    <property type="entry name" value="HELIX-TURN-HELIX TRANSCRIPTIONAL REGULATOR, ICLR FAMILY"/>
    <property type="match status" value="1"/>
</dbReference>
<sequence>MADTACDRVFHVQRTLASMDGPSHGPRAIAREAGLNKSTVHRILNSGLAYDVFVRDEAGKYRLGSGAVGLGMRAAAYRFSEAPQRQILARLLHEANGMLCAIESLTPLTAARRRTEQYVARGGVLAEPGVVGDGFMASARSLRAGAAGRVLLSGLPATVQRAVAVEGLPTSLTGPGYIQDPESFLRAVGDAASNGIAVSREEVRAGWCAVAAPIGRNVVMGAVVVAKPCGDMTPDAAEEIARTREAAARISDLLAEVSAA</sequence>
<dbReference type="GO" id="GO:0045892">
    <property type="term" value="P:negative regulation of DNA-templated transcription"/>
    <property type="evidence" value="ECO:0007669"/>
    <property type="project" value="TreeGrafter"/>
</dbReference>
<dbReference type="SUPFAM" id="SSF46785">
    <property type="entry name" value="Winged helix' DNA-binding domain"/>
    <property type="match status" value="1"/>
</dbReference>
<gene>
    <name evidence="4" type="ORF">SLAV_05850</name>
</gene>
<dbReference type="InterPro" id="IPR005471">
    <property type="entry name" value="Tscrpt_reg_IclR_N"/>
</dbReference>
<dbReference type="AlphaFoldDB" id="A0A2K8PBR1"/>
<evidence type="ECO:0000313" key="5">
    <source>
        <dbReference type="Proteomes" id="UP000231791"/>
    </source>
</evidence>
<evidence type="ECO:0000256" key="1">
    <source>
        <dbReference type="ARBA" id="ARBA00023015"/>
    </source>
</evidence>
<evidence type="ECO:0000256" key="2">
    <source>
        <dbReference type="ARBA" id="ARBA00023125"/>
    </source>
</evidence>
<dbReference type="InterPro" id="IPR014757">
    <property type="entry name" value="Tscrpt_reg_IclR_C"/>
</dbReference>
<dbReference type="SUPFAM" id="SSF55781">
    <property type="entry name" value="GAF domain-like"/>
    <property type="match status" value="1"/>
</dbReference>
<keyword evidence="1" id="KW-0805">Transcription regulation</keyword>
<accession>A0A2K8PBR1</accession>
<evidence type="ECO:0000256" key="3">
    <source>
        <dbReference type="ARBA" id="ARBA00023163"/>
    </source>
</evidence>
<dbReference type="OrthoDB" id="8479143at2"/>
<dbReference type="InterPro" id="IPR036388">
    <property type="entry name" value="WH-like_DNA-bd_sf"/>
</dbReference>
<dbReference type="RefSeq" id="WP_078950323.1">
    <property type="nucleotide sequence ID" value="NZ_CP024985.1"/>
</dbReference>
<organism evidence="4 5">
    <name type="scientific">Streptomyces lavendulae subsp. lavendulae</name>
    <dbReference type="NCBI Taxonomy" id="58340"/>
    <lineage>
        <taxon>Bacteria</taxon>
        <taxon>Bacillati</taxon>
        <taxon>Actinomycetota</taxon>
        <taxon>Actinomycetes</taxon>
        <taxon>Kitasatosporales</taxon>
        <taxon>Streptomycetaceae</taxon>
        <taxon>Streptomyces</taxon>
    </lineage>
</organism>
<name>A0A2K8PBR1_STRLA</name>
<dbReference type="Pfam" id="PF01614">
    <property type="entry name" value="IclR_C"/>
    <property type="match status" value="1"/>
</dbReference>
<dbReference type="Gene3D" id="3.30.450.40">
    <property type="match status" value="1"/>
</dbReference>
<dbReference type="InterPro" id="IPR029016">
    <property type="entry name" value="GAF-like_dom_sf"/>
</dbReference>
<evidence type="ECO:0000313" key="4">
    <source>
        <dbReference type="EMBL" id="ATZ23075.1"/>
    </source>
</evidence>